<organism evidence="4 5">
    <name type="scientific">Tetraparma gracilis</name>
    <dbReference type="NCBI Taxonomy" id="2962635"/>
    <lineage>
        <taxon>Eukaryota</taxon>
        <taxon>Sar</taxon>
        <taxon>Stramenopiles</taxon>
        <taxon>Ochrophyta</taxon>
        <taxon>Bolidophyceae</taxon>
        <taxon>Parmales</taxon>
        <taxon>Triparmaceae</taxon>
        <taxon>Tetraparma</taxon>
    </lineage>
</organism>
<reference evidence="4 5" key="1">
    <citation type="journal article" date="2023" name="Commun. Biol.">
        <title>Genome analysis of Parmales, the sister group of diatoms, reveals the evolutionary specialization of diatoms from phago-mixotrophs to photoautotrophs.</title>
        <authorList>
            <person name="Ban H."/>
            <person name="Sato S."/>
            <person name="Yoshikawa S."/>
            <person name="Yamada K."/>
            <person name="Nakamura Y."/>
            <person name="Ichinomiya M."/>
            <person name="Sato N."/>
            <person name="Blanc-Mathieu R."/>
            <person name="Endo H."/>
            <person name="Kuwata A."/>
            <person name="Ogata H."/>
        </authorList>
    </citation>
    <scope>NUCLEOTIDE SEQUENCE [LARGE SCALE GENOMIC DNA]</scope>
</reference>
<dbReference type="InterPro" id="IPR019155">
    <property type="entry name" value="CLEC16A/TT9_N"/>
</dbReference>
<comment type="caution">
    <text evidence="4">The sequence shown here is derived from an EMBL/GenBank/DDBJ whole genome shotgun (WGS) entry which is preliminary data.</text>
</comment>
<feature type="domain" description="FPL" evidence="3">
    <location>
        <begin position="124"/>
        <end position="320"/>
    </location>
</feature>
<evidence type="ECO:0000259" key="3">
    <source>
        <dbReference type="Pfam" id="PF09758"/>
    </source>
</evidence>
<evidence type="ECO:0000256" key="1">
    <source>
        <dbReference type="ARBA" id="ARBA00023006"/>
    </source>
</evidence>
<feature type="non-terminal residue" evidence="4">
    <location>
        <position position="426"/>
    </location>
</feature>
<dbReference type="InterPro" id="IPR039272">
    <property type="entry name" value="CLEC16A/TT9"/>
</dbReference>
<name>A0ABQ6ME40_9STRA</name>
<dbReference type="Pfam" id="PF09758">
    <property type="entry name" value="FPL"/>
    <property type="match status" value="1"/>
</dbReference>
<dbReference type="EMBL" id="BRYB01001388">
    <property type="protein sequence ID" value="GMI24618.1"/>
    <property type="molecule type" value="Genomic_DNA"/>
</dbReference>
<evidence type="ECO:0000313" key="4">
    <source>
        <dbReference type="EMBL" id="GMI24618.1"/>
    </source>
</evidence>
<evidence type="ECO:0000256" key="2">
    <source>
        <dbReference type="SAM" id="MobiDB-lite"/>
    </source>
</evidence>
<keyword evidence="1" id="KW-0072">Autophagy</keyword>
<dbReference type="PANTHER" id="PTHR21481:SF0">
    <property type="entry name" value="PROTEIN CLEC16A"/>
    <property type="match status" value="1"/>
</dbReference>
<feature type="compositionally biased region" description="Gly residues" evidence="2">
    <location>
        <begin position="412"/>
        <end position="426"/>
    </location>
</feature>
<feature type="region of interest" description="Disordered" evidence="2">
    <location>
        <begin position="405"/>
        <end position="426"/>
    </location>
</feature>
<evidence type="ECO:0000313" key="5">
    <source>
        <dbReference type="Proteomes" id="UP001165060"/>
    </source>
</evidence>
<proteinExistence type="predicted"/>
<dbReference type="PANTHER" id="PTHR21481">
    <property type="entry name" value="PROTEIN CLEC16A"/>
    <property type="match status" value="1"/>
</dbReference>
<dbReference type="Proteomes" id="UP001165060">
    <property type="component" value="Unassembled WGS sequence"/>
</dbReference>
<protein>
    <recommendedName>
        <fullName evidence="3">FPL domain-containing protein</fullName>
    </recommendedName>
</protein>
<gene>
    <name evidence="4" type="ORF">TeGR_g3987</name>
</gene>
<sequence length="426" mass="46525">MIKILHAHVLTLGVRQERLLAEPVAVRPQEKHVTLLAELATTYSEIKTFVELLDRQARQIDANLAASKLQHPSPSLILSLPKKCPIDEESVVETLRRLSELVVYGDQNDDDLLSSSGSPDPSLDEPTQGLFEFFCEKNCLMLLVDVVTGRALSNTEPSSQLYLPPVSVSLQTIQTISIIILNVKRPTSLYYLLSNNYINELIDFPLTKYQTASLQPAPSSSTSTTTPSSAFSRLPEAFVSELTTQFVTFLKSLSGRMDADTVGFFLTYPASTSDVKYHTHDTSIPPDSVKFPLYSRALEFCGASSDPFVRVTAMNICLNTLKLSTSANLPTRDKLAIAIFSCRKSRAESLVIPVCSQLVRYTSLINEQITKNFAANDAYNAELSMKRELENLATHSKLNKLLHADDSPVVTGGKGGGGGGGGDSSS</sequence>
<keyword evidence="5" id="KW-1185">Reference proteome</keyword>
<accession>A0ABQ6ME40</accession>